<organism evidence="1 2">
    <name type="scientific">Ralstonia solanacearum</name>
    <name type="common">Pseudomonas solanacearum</name>
    <dbReference type="NCBI Taxonomy" id="305"/>
    <lineage>
        <taxon>Bacteria</taxon>
        <taxon>Pseudomonadati</taxon>
        <taxon>Pseudomonadota</taxon>
        <taxon>Betaproteobacteria</taxon>
        <taxon>Burkholderiales</taxon>
        <taxon>Burkholderiaceae</taxon>
        <taxon>Ralstonia</taxon>
        <taxon>Ralstonia solanacearum species complex</taxon>
    </lineage>
</organism>
<comment type="caution">
    <text evidence="1">The sequence shown here is derived from an EMBL/GenBank/DDBJ whole genome shotgun (WGS) entry which is preliminary data.</text>
</comment>
<name>A0A1C0UAY4_RALSL</name>
<reference evidence="1" key="1">
    <citation type="submission" date="2021-09" db="EMBL/GenBank/DDBJ databases">
        <title>Genomic analysis of Ralstonia spp.</title>
        <authorList>
            <person name="Aburjaile F."/>
            <person name="Ariute J.C."/>
            <person name="Pais A.K.L."/>
            <person name="Albuquerque G.M.R."/>
            <person name="Silva A.M.F."/>
            <person name="Brenig B."/>
            <person name="Azevedo V."/>
            <person name="Matiuzzi M."/>
            <person name="Ramos R."/>
            <person name="Goes-Neto A."/>
            <person name="Soares S."/>
            <person name="Iseppon A.M.B."/>
            <person name="Souza E."/>
            <person name="Gama M."/>
        </authorList>
    </citation>
    <scope>NUCLEOTIDE SEQUENCE</scope>
    <source>
        <strain evidence="1">B4</strain>
    </source>
</reference>
<dbReference type="EMBL" id="JAIVEX010000015">
    <property type="protein sequence ID" value="MDB0524546.1"/>
    <property type="molecule type" value="Genomic_DNA"/>
</dbReference>
<accession>A0A1C0UAY4</accession>
<dbReference type="KEGG" id="rsy:RSUY_22230"/>
<evidence type="ECO:0000313" key="1">
    <source>
        <dbReference type="EMBL" id="MDB0524546.1"/>
    </source>
</evidence>
<dbReference type="AlphaFoldDB" id="A0A1C0UAY4"/>
<gene>
    <name evidence="1" type="ORF">LBW55_23325</name>
</gene>
<evidence type="ECO:0000313" key="2">
    <source>
        <dbReference type="Proteomes" id="UP001143674"/>
    </source>
</evidence>
<protein>
    <submittedName>
        <fullName evidence="1">DUF1488 family protein</fullName>
    </submittedName>
</protein>
<dbReference type="Proteomes" id="UP001143674">
    <property type="component" value="Unassembled WGS sequence"/>
</dbReference>
<sequence length="85" mass="9360">MDESFQISAPKAVITGDYLAFTITDGEKQIPASISRTALATLAQGKPHNDLAVFEAHSERIRRAAFEMRRVNSTLDVVKLGSHNF</sequence>
<proteinExistence type="predicted"/>
<dbReference type="RefSeq" id="WP_020957148.1">
    <property type="nucleotide sequence ID" value="NZ_CDRX01000001.1"/>
</dbReference>